<evidence type="ECO:0000259" key="9">
    <source>
        <dbReference type="PROSITE" id="PS50157"/>
    </source>
</evidence>
<dbReference type="PANTHER" id="PTHR40626:SF13">
    <property type="entry name" value="RESPIRATION FACTOR 2-RELATED"/>
    <property type="match status" value="1"/>
</dbReference>
<evidence type="ECO:0000256" key="6">
    <source>
        <dbReference type="ARBA" id="ARBA00023242"/>
    </source>
</evidence>
<dbReference type="GO" id="GO:0000978">
    <property type="term" value="F:RNA polymerase II cis-regulatory region sequence-specific DNA binding"/>
    <property type="evidence" value="ECO:0007669"/>
    <property type="project" value="InterPro"/>
</dbReference>
<dbReference type="PROSITE" id="PS50157">
    <property type="entry name" value="ZINC_FINGER_C2H2_2"/>
    <property type="match status" value="2"/>
</dbReference>
<dbReference type="OrthoDB" id="10018191at2759"/>
<dbReference type="STRING" id="225359.A0A2S4PVU7"/>
<feature type="compositionally biased region" description="Polar residues" evidence="8">
    <location>
        <begin position="131"/>
        <end position="140"/>
    </location>
</feature>
<dbReference type="InterPro" id="IPR013087">
    <property type="entry name" value="Znf_C2H2_type"/>
</dbReference>
<dbReference type="SMART" id="SM00355">
    <property type="entry name" value="ZnF_C2H2"/>
    <property type="match status" value="2"/>
</dbReference>
<dbReference type="SUPFAM" id="SSF57667">
    <property type="entry name" value="beta-beta-alpha zinc fingers"/>
    <property type="match status" value="1"/>
</dbReference>
<keyword evidence="4 7" id="KW-0863">Zinc-finger</keyword>
<comment type="subcellular location">
    <subcellularLocation>
        <location evidence="1">Nucleus</location>
    </subcellularLocation>
</comment>
<keyword evidence="6" id="KW-0539">Nucleus</keyword>
<dbReference type="PROSITE" id="PS00028">
    <property type="entry name" value="ZINC_FINGER_C2H2_1"/>
    <property type="match status" value="2"/>
</dbReference>
<name>A0A2S4PVU7_9PEZI</name>
<evidence type="ECO:0000256" key="3">
    <source>
        <dbReference type="ARBA" id="ARBA00022737"/>
    </source>
</evidence>
<reference evidence="10 11" key="1">
    <citation type="submission" date="2017-10" db="EMBL/GenBank/DDBJ databases">
        <title>Development of genomic resources for the powdery mildew, Erysiphe pulchra.</title>
        <authorList>
            <person name="Wadl P.A."/>
            <person name="Mack B.M."/>
            <person name="Moore G."/>
            <person name="Beltz S.B."/>
        </authorList>
    </citation>
    <scope>NUCLEOTIDE SEQUENCE [LARGE SCALE GENOMIC DNA]</scope>
    <source>
        <strain evidence="10">Cflorida</strain>
    </source>
</reference>
<keyword evidence="2" id="KW-0479">Metal-binding</keyword>
<evidence type="ECO:0000256" key="5">
    <source>
        <dbReference type="ARBA" id="ARBA00022833"/>
    </source>
</evidence>
<protein>
    <recommendedName>
        <fullName evidence="9">C2H2-type domain-containing protein</fullName>
    </recommendedName>
</protein>
<evidence type="ECO:0000256" key="2">
    <source>
        <dbReference type="ARBA" id="ARBA00022723"/>
    </source>
</evidence>
<accession>A0A2S4PVU7</accession>
<sequence length="306" mass="34544">MLEETTTETISSPILTRDAIESICGVVAEKKDAGTAFFMSEDDSKNTLCNGNTTLPKVEKPRPHVCGTCQRCFARLEHLKRHERSHTKEKPFECPECLRCFARRDLLLRHQQKLHFTITPSPRPRNRRDSAASNIPTTTGPARVRKNSQANVYGPISGRPRSKTTSHIEGALMTAVEYQQLPAVPAAACQRTSNNCLPKLETENFAGIDYGNGIRTAPLMGGFNYDLNYDGYMMTPNSTINPNALHYSDAPYPMIFENLSPYQPNVMTRNTETRHPPDDIDWMSGFDHHLSFHDQNERGDLVYEQK</sequence>
<dbReference type="PANTHER" id="PTHR40626">
    <property type="entry name" value="MIP31509P"/>
    <property type="match status" value="1"/>
</dbReference>
<feature type="region of interest" description="Disordered" evidence="8">
    <location>
        <begin position="118"/>
        <end position="164"/>
    </location>
</feature>
<feature type="domain" description="C2H2-type" evidence="9">
    <location>
        <begin position="64"/>
        <end position="91"/>
    </location>
</feature>
<dbReference type="Proteomes" id="UP000237438">
    <property type="component" value="Unassembled WGS sequence"/>
</dbReference>
<dbReference type="GO" id="GO:0005634">
    <property type="term" value="C:nucleus"/>
    <property type="evidence" value="ECO:0007669"/>
    <property type="project" value="UniProtKB-SubCell"/>
</dbReference>
<comment type="caution">
    <text evidence="10">The sequence shown here is derived from an EMBL/GenBank/DDBJ whole genome shotgun (WGS) entry which is preliminary data.</text>
</comment>
<dbReference type="Gene3D" id="3.30.160.60">
    <property type="entry name" value="Classic Zinc Finger"/>
    <property type="match status" value="2"/>
</dbReference>
<organism evidence="10 11">
    <name type="scientific">Erysiphe pulchra</name>
    <dbReference type="NCBI Taxonomy" id="225359"/>
    <lineage>
        <taxon>Eukaryota</taxon>
        <taxon>Fungi</taxon>
        <taxon>Dikarya</taxon>
        <taxon>Ascomycota</taxon>
        <taxon>Pezizomycotina</taxon>
        <taxon>Leotiomycetes</taxon>
        <taxon>Erysiphales</taxon>
        <taxon>Erysiphaceae</taxon>
        <taxon>Erysiphe</taxon>
    </lineage>
</organism>
<dbReference type="EMBL" id="PEDP01000401">
    <property type="protein sequence ID" value="POS86145.1"/>
    <property type="molecule type" value="Genomic_DNA"/>
</dbReference>
<gene>
    <name evidence="10" type="ORF">EPUL_002661</name>
</gene>
<evidence type="ECO:0000313" key="10">
    <source>
        <dbReference type="EMBL" id="POS86145.1"/>
    </source>
</evidence>
<keyword evidence="5" id="KW-0862">Zinc</keyword>
<evidence type="ECO:0000313" key="11">
    <source>
        <dbReference type="Proteomes" id="UP000237438"/>
    </source>
</evidence>
<feature type="domain" description="C2H2-type" evidence="9">
    <location>
        <begin position="92"/>
        <end position="120"/>
    </location>
</feature>
<evidence type="ECO:0000256" key="4">
    <source>
        <dbReference type="ARBA" id="ARBA00022771"/>
    </source>
</evidence>
<proteinExistence type="predicted"/>
<dbReference type="Pfam" id="PF00096">
    <property type="entry name" value="zf-C2H2"/>
    <property type="match status" value="2"/>
</dbReference>
<dbReference type="GO" id="GO:0008270">
    <property type="term" value="F:zinc ion binding"/>
    <property type="evidence" value="ECO:0007669"/>
    <property type="project" value="UniProtKB-KW"/>
</dbReference>
<dbReference type="AlphaFoldDB" id="A0A2S4PVU7"/>
<dbReference type="GO" id="GO:0000981">
    <property type="term" value="F:DNA-binding transcription factor activity, RNA polymerase II-specific"/>
    <property type="evidence" value="ECO:0007669"/>
    <property type="project" value="InterPro"/>
</dbReference>
<keyword evidence="11" id="KW-1185">Reference proteome</keyword>
<dbReference type="InterPro" id="IPR051059">
    <property type="entry name" value="VerF-like"/>
</dbReference>
<dbReference type="FunFam" id="3.30.160.60:FF:000446">
    <property type="entry name" value="Zinc finger protein"/>
    <property type="match status" value="1"/>
</dbReference>
<evidence type="ECO:0000256" key="7">
    <source>
        <dbReference type="PROSITE-ProRule" id="PRU00042"/>
    </source>
</evidence>
<dbReference type="FunFam" id="3.30.160.60:FF:000576">
    <property type="entry name" value="C2H2 transcription factor (AmdX)"/>
    <property type="match status" value="1"/>
</dbReference>
<keyword evidence="3" id="KW-0677">Repeat</keyword>
<evidence type="ECO:0000256" key="8">
    <source>
        <dbReference type="SAM" id="MobiDB-lite"/>
    </source>
</evidence>
<evidence type="ECO:0000256" key="1">
    <source>
        <dbReference type="ARBA" id="ARBA00004123"/>
    </source>
</evidence>
<dbReference type="GO" id="GO:0000785">
    <property type="term" value="C:chromatin"/>
    <property type="evidence" value="ECO:0007669"/>
    <property type="project" value="TreeGrafter"/>
</dbReference>
<dbReference type="InterPro" id="IPR036236">
    <property type="entry name" value="Znf_C2H2_sf"/>
</dbReference>